<keyword evidence="6 8" id="KW-1133">Transmembrane helix</keyword>
<evidence type="ECO:0000256" key="5">
    <source>
        <dbReference type="ARBA" id="ARBA00022692"/>
    </source>
</evidence>
<feature type="transmembrane region" description="Helical" evidence="8">
    <location>
        <begin position="140"/>
        <end position="162"/>
    </location>
</feature>
<comment type="caution">
    <text evidence="10">The sequence shown here is derived from an EMBL/GenBank/DDBJ whole genome shotgun (WGS) entry which is preliminary data.</text>
</comment>
<reference evidence="11" key="1">
    <citation type="journal article" date="2019" name="Int. J. Syst. Evol. Microbiol.">
        <title>The Global Catalogue of Microorganisms (GCM) 10K type strain sequencing project: providing services to taxonomists for standard genome sequencing and annotation.</title>
        <authorList>
            <consortium name="The Broad Institute Genomics Platform"/>
            <consortium name="The Broad Institute Genome Sequencing Center for Infectious Disease"/>
            <person name="Wu L."/>
            <person name="Ma J."/>
        </authorList>
    </citation>
    <scope>NUCLEOTIDE SEQUENCE [LARGE SCALE GENOMIC DNA]</scope>
    <source>
        <strain evidence="11">NBRC 102122</strain>
    </source>
</reference>
<evidence type="ECO:0000313" key="11">
    <source>
        <dbReference type="Proteomes" id="UP001156702"/>
    </source>
</evidence>
<feature type="transmembrane region" description="Helical" evidence="8">
    <location>
        <begin position="359"/>
        <end position="381"/>
    </location>
</feature>
<feature type="transmembrane region" description="Helical" evidence="8">
    <location>
        <begin position="423"/>
        <end position="441"/>
    </location>
</feature>
<dbReference type="Pfam" id="PF00528">
    <property type="entry name" value="BPD_transp_1"/>
    <property type="match status" value="2"/>
</dbReference>
<feature type="domain" description="ABC transmembrane type-1" evidence="9">
    <location>
        <begin position="60"/>
        <end position="267"/>
    </location>
</feature>
<accession>A0ABQ5ZSD0</accession>
<evidence type="ECO:0000256" key="7">
    <source>
        <dbReference type="ARBA" id="ARBA00023136"/>
    </source>
</evidence>
<proteinExistence type="inferred from homology"/>
<feature type="transmembrane region" description="Helical" evidence="8">
    <location>
        <begin position="56"/>
        <end position="86"/>
    </location>
</feature>
<keyword evidence="7 8" id="KW-0472">Membrane</keyword>
<feature type="transmembrane region" description="Helical" evidence="8">
    <location>
        <begin position="98"/>
        <end position="120"/>
    </location>
</feature>
<dbReference type="SUPFAM" id="SSF161098">
    <property type="entry name" value="MetI-like"/>
    <property type="match status" value="2"/>
</dbReference>
<keyword evidence="11" id="KW-1185">Reference proteome</keyword>
<evidence type="ECO:0000256" key="8">
    <source>
        <dbReference type="RuleBase" id="RU363032"/>
    </source>
</evidence>
<dbReference type="InterPro" id="IPR035906">
    <property type="entry name" value="MetI-like_sf"/>
</dbReference>
<organism evidence="10 11">
    <name type="scientific">Shinella yambaruensis</name>
    <dbReference type="NCBI Taxonomy" id="415996"/>
    <lineage>
        <taxon>Bacteria</taxon>
        <taxon>Pseudomonadati</taxon>
        <taxon>Pseudomonadota</taxon>
        <taxon>Alphaproteobacteria</taxon>
        <taxon>Hyphomicrobiales</taxon>
        <taxon>Rhizobiaceae</taxon>
        <taxon>Shinella</taxon>
    </lineage>
</organism>
<evidence type="ECO:0000256" key="4">
    <source>
        <dbReference type="ARBA" id="ARBA00022519"/>
    </source>
</evidence>
<comment type="similarity">
    <text evidence="8">Belongs to the binding-protein-dependent transport system permease family.</text>
</comment>
<protein>
    <submittedName>
        <fullName evidence="10">ABC transporter permease</fullName>
    </submittedName>
</protein>
<evidence type="ECO:0000256" key="3">
    <source>
        <dbReference type="ARBA" id="ARBA00022475"/>
    </source>
</evidence>
<dbReference type="Proteomes" id="UP001156702">
    <property type="component" value="Unassembled WGS sequence"/>
</dbReference>
<keyword evidence="3" id="KW-1003">Cell membrane</keyword>
<name>A0ABQ5ZSD0_9HYPH</name>
<evidence type="ECO:0000313" key="10">
    <source>
        <dbReference type="EMBL" id="GLR53632.1"/>
    </source>
</evidence>
<feature type="transmembrane region" description="Helical" evidence="8">
    <location>
        <begin position="475"/>
        <end position="495"/>
    </location>
</feature>
<dbReference type="Gene3D" id="1.10.3720.10">
    <property type="entry name" value="MetI-like"/>
    <property type="match status" value="2"/>
</dbReference>
<evidence type="ECO:0000259" key="9">
    <source>
        <dbReference type="PROSITE" id="PS50928"/>
    </source>
</evidence>
<gene>
    <name evidence="10" type="ORF">GCM10007923_48480</name>
</gene>
<feature type="transmembrane region" description="Helical" evidence="8">
    <location>
        <begin position="529"/>
        <end position="552"/>
    </location>
</feature>
<sequence length="556" mass="60037">MVMNPSRAVVILVTAGAVCLPLGILFYQSVLSGPFFHADSHFTLDAFGFVLRDPEFWVALRNSLLVATGMLVVALPLGALLALLVARTDIPGRGVLEPLILVPILVSPVVLALGYVVAAGPVGFYTVWSKQLFGVAPWNIYSPVAIAVIGGLSHVPYVFLYVSTALKGVGSDVEEAARTTGAGPLRVALDVNLPLVAPALMFSAVLVFFAGVEMFGLALVLGNSNNFSMLAVYLYKLTTRLGVPAYHLMATVAVLIVLLTFPLVMLQRHYLKVADKFVTVRGKAARQRPLTLGAWRYPALMLALAWLAVTVIVPISGITLRAFVTYWGPNVNLFDVLTLDQFRFVFSEPVLVRGIRNSVLIGVVGGGLAVACYAAIAFAAHRRNDEWTHLMDYLILVPRAIPGLLAGLAFLWVFLFISPLAPLRATLFSIWLAYTVVWLPYGARLVSSSLVQVGKELEEAAVSIGATRRRAMFDVTLPLIRVGLLTSWLLVFLMFEREYSTGVYLLTSGTEVIGALLVTLSETGSMNQVAALAVINLVLIGIGVITAFRFGVRLHG</sequence>
<dbReference type="CDD" id="cd06261">
    <property type="entry name" value="TM_PBP2"/>
    <property type="match status" value="2"/>
</dbReference>
<dbReference type="PROSITE" id="PS50928">
    <property type="entry name" value="ABC_TM1"/>
    <property type="match status" value="2"/>
</dbReference>
<dbReference type="PANTHER" id="PTHR43357">
    <property type="entry name" value="INNER MEMBRANE ABC TRANSPORTER PERMEASE PROTEIN YDCV"/>
    <property type="match status" value="1"/>
</dbReference>
<keyword evidence="4" id="KW-0997">Cell inner membrane</keyword>
<dbReference type="PANTHER" id="PTHR43357:SF4">
    <property type="entry name" value="INNER MEMBRANE ABC TRANSPORTER PERMEASE PROTEIN YDCV"/>
    <property type="match status" value="1"/>
</dbReference>
<feature type="transmembrane region" description="Helical" evidence="8">
    <location>
        <begin position="241"/>
        <end position="266"/>
    </location>
</feature>
<keyword evidence="5 8" id="KW-0812">Transmembrane</keyword>
<dbReference type="RefSeq" id="WP_244767696.1">
    <property type="nucleotide sequence ID" value="NZ_BSOP01000042.1"/>
</dbReference>
<feature type="transmembrane region" description="Helical" evidence="8">
    <location>
        <begin position="297"/>
        <end position="324"/>
    </location>
</feature>
<dbReference type="InterPro" id="IPR000515">
    <property type="entry name" value="MetI-like"/>
</dbReference>
<feature type="transmembrane region" description="Helical" evidence="8">
    <location>
        <begin position="195"/>
        <end position="221"/>
    </location>
</feature>
<evidence type="ECO:0000256" key="2">
    <source>
        <dbReference type="ARBA" id="ARBA00022448"/>
    </source>
</evidence>
<evidence type="ECO:0000256" key="6">
    <source>
        <dbReference type="ARBA" id="ARBA00022989"/>
    </source>
</evidence>
<comment type="subcellular location">
    <subcellularLocation>
        <location evidence="1">Cell inner membrane</location>
        <topology evidence="1">Multi-pass membrane protein</topology>
    </subcellularLocation>
    <subcellularLocation>
        <location evidence="8">Cell membrane</location>
        <topology evidence="8">Multi-pass membrane protein</topology>
    </subcellularLocation>
</comment>
<dbReference type="EMBL" id="BSOP01000042">
    <property type="protein sequence ID" value="GLR53632.1"/>
    <property type="molecule type" value="Genomic_DNA"/>
</dbReference>
<feature type="transmembrane region" description="Helical" evidence="8">
    <location>
        <begin position="393"/>
        <end position="417"/>
    </location>
</feature>
<keyword evidence="2 8" id="KW-0813">Transport</keyword>
<evidence type="ECO:0000256" key="1">
    <source>
        <dbReference type="ARBA" id="ARBA00004429"/>
    </source>
</evidence>
<feature type="domain" description="ABC transmembrane type-1" evidence="9">
    <location>
        <begin position="355"/>
        <end position="547"/>
    </location>
</feature>